<accession>A0A443N8B6</accession>
<reference evidence="1 2" key="1">
    <citation type="journal article" date="2019" name="Nat. Plants">
        <title>Stout camphor tree genome fills gaps in understanding of flowering plant genome evolution.</title>
        <authorList>
            <person name="Chaw S.M."/>
            <person name="Liu Y.C."/>
            <person name="Wu Y.W."/>
            <person name="Wang H.Y."/>
            <person name="Lin C.I."/>
            <person name="Wu C.S."/>
            <person name="Ke H.M."/>
            <person name="Chang L.Y."/>
            <person name="Hsu C.Y."/>
            <person name="Yang H.T."/>
            <person name="Sudianto E."/>
            <person name="Hsu M.H."/>
            <person name="Wu K.P."/>
            <person name="Wang L.N."/>
            <person name="Leebens-Mack J.H."/>
            <person name="Tsai I.J."/>
        </authorList>
    </citation>
    <scope>NUCLEOTIDE SEQUENCE [LARGE SCALE GENOMIC DNA]</scope>
    <source>
        <strain evidence="2">cv. Chaw 1501</strain>
        <tissue evidence="1">Young leaves</tissue>
    </source>
</reference>
<gene>
    <name evidence="1" type="ORF">CKAN_00309300</name>
</gene>
<name>A0A443N8B6_9MAGN</name>
<dbReference type="EMBL" id="QPKB01000001">
    <property type="protein sequence ID" value="RWR74750.1"/>
    <property type="molecule type" value="Genomic_DNA"/>
</dbReference>
<keyword evidence="2" id="KW-1185">Reference proteome</keyword>
<dbReference type="Proteomes" id="UP000283530">
    <property type="component" value="Unassembled WGS sequence"/>
</dbReference>
<proteinExistence type="predicted"/>
<organism evidence="1 2">
    <name type="scientific">Cinnamomum micranthum f. kanehirae</name>
    <dbReference type="NCBI Taxonomy" id="337451"/>
    <lineage>
        <taxon>Eukaryota</taxon>
        <taxon>Viridiplantae</taxon>
        <taxon>Streptophyta</taxon>
        <taxon>Embryophyta</taxon>
        <taxon>Tracheophyta</taxon>
        <taxon>Spermatophyta</taxon>
        <taxon>Magnoliopsida</taxon>
        <taxon>Magnoliidae</taxon>
        <taxon>Laurales</taxon>
        <taxon>Lauraceae</taxon>
        <taxon>Cinnamomum</taxon>
    </lineage>
</organism>
<protein>
    <submittedName>
        <fullName evidence="1">Uncharacterized protein</fullName>
    </submittedName>
</protein>
<comment type="caution">
    <text evidence="1">The sequence shown here is derived from an EMBL/GenBank/DDBJ whole genome shotgun (WGS) entry which is preliminary data.</text>
</comment>
<sequence>MGREKKKKTTTRSYMVLSLPLSLPLLLASLNTFTRVFRVSASYVSSEDLEAEVRGIICMIVMANSPGFL</sequence>
<dbReference type="AlphaFoldDB" id="A0A443N8B6"/>
<evidence type="ECO:0000313" key="2">
    <source>
        <dbReference type="Proteomes" id="UP000283530"/>
    </source>
</evidence>
<evidence type="ECO:0000313" key="1">
    <source>
        <dbReference type="EMBL" id="RWR74750.1"/>
    </source>
</evidence>